<evidence type="ECO:0000256" key="8">
    <source>
        <dbReference type="ARBA" id="ARBA00049244"/>
    </source>
</evidence>
<evidence type="ECO:0000313" key="11">
    <source>
        <dbReference type="EMBL" id="PIW34773.1"/>
    </source>
</evidence>
<dbReference type="GO" id="GO:0003677">
    <property type="term" value="F:DNA binding"/>
    <property type="evidence" value="ECO:0007669"/>
    <property type="project" value="InterPro"/>
</dbReference>
<keyword evidence="6" id="KW-0239">DNA-directed DNA polymerase</keyword>
<protein>
    <recommendedName>
        <fullName evidence="2">DNA polymerase III subunit delta</fullName>
        <ecNumber evidence="1">2.7.7.7</ecNumber>
    </recommendedName>
</protein>
<accession>A0A2M7H0W7</accession>
<sequence length="351" mass="41146">MIIFLYGPDTYRSRQKLNEIIEHYKKVHKSGLNLKYFDDENLNFQDFKDEVRQTSMFAEKKLIILAEAFPNSEFKEKFLKGAKIFRDAEDVILFYETGQIPEKDSLFDFLIKQAKCQEFKPLEGQRLRNWIKKEFEKYQTGIENKALDKLIEFVGSNLWQMSNEIRKLVSYRAPRAARRRDKSLLNLRSAPPRSVAEGGKENEVLFDHKSKYKNIEISSGDIELLVKPKIETDIFKTIDALALKDKKQALGLVHKHLEKGDSPLYLLSMINFQFRNLLIVKDLIQKYRSPYIPSKVTNLHPYIIKKSYSLAQKFTIQELKKIYQKIFQVDLDIKTGRVEPEVALDLLIAEI</sequence>
<dbReference type="InterPro" id="IPR008921">
    <property type="entry name" value="DNA_pol3_clamp-load_cplx_C"/>
</dbReference>
<dbReference type="InterPro" id="IPR027417">
    <property type="entry name" value="P-loop_NTPase"/>
</dbReference>
<dbReference type="Gene3D" id="1.20.272.10">
    <property type="match status" value="1"/>
</dbReference>
<dbReference type="GO" id="GO:0006261">
    <property type="term" value="P:DNA-templated DNA replication"/>
    <property type="evidence" value="ECO:0007669"/>
    <property type="project" value="TreeGrafter"/>
</dbReference>
<gene>
    <name evidence="11" type="ORF">COW25_02265</name>
</gene>
<dbReference type="EMBL" id="PFGB01000072">
    <property type="protein sequence ID" value="PIW34773.1"/>
    <property type="molecule type" value="Genomic_DNA"/>
</dbReference>
<evidence type="ECO:0000256" key="3">
    <source>
        <dbReference type="ARBA" id="ARBA00022679"/>
    </source>
</evidence>
<dbReference type="EC" id="2.7.7.7" evidence="1"/>
<dbReference type="SUPFAM" id="SSF48019">
    <property type="entry name" value="post-AAA+ oligomerization domain-like"/>
    <property type="match status" value="1"/>
</dbReference>
<evidence type="ECO:0000256" key="7">
    <source>
        <dbReference type="ARBA" id="ARBA00034754"/>
    </source>
</evidence>
<dbReference type="InterPro" id="IPR010372">
    <property type="entry name" value="DNA_pol3_delta_N"/>
</dbReference>
<keyword evidence="3" id="KW-0808">Transferase</keyword>
<proteinExistence type="inferred from homology"/>
<evidence type="ECO:0000256" key="1">
    <source>
        <dbReference type="ARBA" id="ARBA00012417"/>
    </source>
</evidence>
<name>A0A2M7H0W7_9BACT</name>
<evidence type="ECO:0000256" key="6">
    <source>
        <dbReference type="ARBA" id="ARBA00022932"/>
    </source>
</evidence>
<feature type="domain" description="DNA polymerase III delta N-terminal" evidence="9">
    <location>
        <begin position="4"/>
        <end position="116"/>
    </location>
</feature>
<keyword evidence="4" id="KW-0548">Nucleotidyltransferase</keyword>
<reference evidence="12" key="1">
    <citation type="submission" date="2017-09" db="EMBL/GenBank/DDBJ databases">
        <title>Depth-based differentiation of microbial function through sediment-hosted aquifers and enrichment of novel symbionts in the deep terrestrial subsurface.</title>
        <authorList>
            <person name="Probst A.J."/>
            <person name="Ladd B."/>
            <person name="Jarett J.K."/>
            <person name="Geller-Mcgrath D.E."/>
            <person name="Sieber C.M.K."/>
            <person name="Emerson J.B."/>
            <person name="Anantharaman K."/>
            <person name="Thomas B.C."/>
            <person name="Malmstrom R."/>
            <person name="Stieglmeier M."/>
            <person name="Klingl A."/>
            <person name="Woyke T."/>
            <person name="Ryan C.M."/>
            <person name="Banfield J.F."/>
        </authorList>
    </citation>
    <scope>NUCLEOTIDE SEQUENCE [LARGE SCALE GENOMIC DNA]</scope>
</reference>
<evidence type="ECO:0000256" key="2">
    <source>
        <dbReference type="ARBA" id="ARBA00017703"/>
    </source>
</evidence>
<dbReference type="Gene3D" id="1.10.8.60">
    <property type="match status" value="1"/>
</dbReference>
<comment type="similarity">
    <text evidence="7">Belongs to the DNA polymerase HolA subunit family.</text>
</comment>
<dbReference type="InterPro" id="IPR005790">
    <property type="entry name" value="DNA_polIII_delta"/>
</dbReference>
<evidence type="ECO:0000259" key="10">
    <source>
        <dbReference type="Pfam" id="PF21694"/>
    </source>
</evidence>
<dbReference type="Pfam" id="PF06144">
    <property type="entry name" value="DNA_pol3_delta"/>
    <property type="match status" value="1"/>
</dbReference>
<dbReference type="GO" id="GO:0009360">
    <property type="term" value="C:DNA polymerase III complex"/>
    <property type="evidence" value="ECO:0007669"/>
    <property type="project" value="InterPro"/>
</dbReference>
<evidence type="ECO:0000256" key="5">
    <source>
        <dbReference type="ARBA" id="ARBA00022705"/>
    </source>
</evidence>
<evidence type="ECO:0000259" key="9">
    <source>
        <dbReference type="Pfam" id="PF06144"/>
    </source>
</evidence>
<dbReference type="InterPro" id="IPR048466">
    <property type="entry name" value="DNA_pol3_delta-like_C"/>
</dbReference>
<dbReference type="SUPFAM" id="SSF52540">
    <property type="entry name" value="P-loop containing nucleoside triphosphate hydrolases"/>
    <property type="match status" value="1"/>
</dbReference>
<comment type="catalytic activity">
    <reaction evidence="8">
        <text>DNA(n) + a 2'-deoxyribonucleoside 5'-triphosphate = DNA(n+1) + diphosphate</text>
        <dbReference type="Rhea" id="RHEA:22508"/>
        <dbReference type="Rhea" id="RHEA-COMP:17339"/>
        <dbReference type="Rhea" id="RHEA-COMP:17340"/>
        <dbReference type="ChEBI" id="CHEBI:33019"/>
        <dbReference type="ChEBI" id="CHEBI:61560"/>
        <dbReference type="ChEBI" id="CHEBI:173112"/>
        <dbReference type="EC" id="2.7.7.7"/>
    </reaction>
</comment>
<keyword evidence="5" id="KW-0235">DNA replication</keyword>
<dbReference type="Proteomes" id="UP000230215">
    <property type="component" value="Unassembled WGS sequence"/>
</dbReference>
<dbReference type="NCBIfam" id="TIGR01128">
    <property type="entry name" value="holA"/>
    <property type="match status" value="2"/>
</dbReference>
<evidence type="ECO:0000313" key="12">
    <source>
        <dbReference type="Proteomes" id="UP000230215"/>
    </source>
</evidence>
<evidence type="ECO:0000256" key="4">
    <source>
        <dbReference type="ARBA" id="ARBA00022695"/>
    </source>
</evidence>
<dbReference type="Pfam" id="PF21694">
    <property type="entry name" value="DNA_pol3_delta_C"/>
    <property type="match status" value="1"/>
</dbReference>
<comment type="caution">
    <text evidence="11">The sequence shown here is derived from an EMBL/GenBank/DDBJ whole genome shotgun (WGS) entry which is preliminary data.</text>
</comment>
<feature type="domain" description="DNA polymerase III delta subunit-like C-terminal" evidence="10">
    <location>
        <begin position="231"/>
        <end position="350"/>
    </location>
</feature>
<dbReference type="Gene3D" id="3.40.50.300">
    <property type="entry name" value="P-loop containing nucleotide triphosphate hydrolases"/>
    <property type="match status" value="1"/>
</dbReference>
<dbReference type="GO" id="GO:0003887">
    <property type="term" value="F:DNA-directed DNA polymerase activity"/>
    <property type="evidence" value="ECO:0007669"/>
    <property type="project" value="UniProtKB-KW"/>
</dbReference>
<dbReference type="AlphaFoldDB" id="A0A2M7H0W7"/>
<organism evidence="11 12">
    <name type="scientific">Candidatus Nealsonbacteria bacterium CG15_BIG_FIL_POST_REV_8_21_14_020_37_12</name>
    <dbReference type="NCBI Taxonomy" id="1974716"/>
    <lineage>
        <taxon>Bacteria</taxon>
        <taxon>Candidatus Nealsoniibacteriota</taxon>
    </lineage>
</organism>
<dbReference type="PANTHER" id="PTHR34388">
    <property type="entry name" value="DNA POLYMERASE III SUBUNIT DELTA"/>
    <property type="match status" value="1"/>
</dbReference>
<dbReference type="PANTHER" id="PTHR34388:SF1">
    <property type="entry name" value="DNA POLYMERASE III SUBUNIT DELTA"/>
    <property type="match status" value="1"/>
</dbReference>